<proteinExistence type="predicted"/>
<keyword evidence="1" id="KW-0732">Signal</keyword>
<dbReference type="InterPro" id="IPR024370">
    <property type="entry name" value="PBP_domain"/>
</dbReference>
<dbReference type="RefSeq" id="WP_215627196.1">
    <property type="nucleotide sequence ID" value="NZ_CP067089.2"/>
</dbReference>
<evidence type="ECO:0000256" key="1">
    <source>
        <dbReference type="ARBA" id="ARBA00022729"/>
    </source>
</evidence>
<gene>
    <name evidence="3" type="ORF">JFL75_02990</name>
</gene>
<dbReference type="Proteomes" id="UP000595917">
    <property type="component" value="Chromosome"/>
</dbReference>
<dbReference type="AlphaFoldDB" id="A0A7T7XPA5"/>
<protein>
    <submittedName>
        <fullName evidence="3">Substrate-binding domain-containing protein</fullName>
    </submittedName>
</protein>
<evidence type="ECO:0000259" key="2">
    <source>
        <dbReference type="Pfam" id="PF12849"/>
    </source>
</evidence>
<dbReference type="SUPFAM" id="SSF53850">
    <property type="entry name" value="Periplasmic binding protein-like II"/>
    <property type="match status" value="1"/>
</dbReference>
<name>A0A7T7XPA5_9SPIR</name>
<dbReference type="InterPro" id="IPR050811">
    <property type="entry name" value="Phosphate_ABC_transporter"/>
</dbReference>
<dbReference type="PANTHER" id="PTHR30570:SF1">
    <property type="entry name" value="PHOSPHATE-BINDING PROTEIN PSTS"/>
    <property type="match status" value="1"/>
</dbReference>
<accession>A0A7T7XPA5</accession>
<organism evidence="3 4">
    <name type="scientific">Breznakiella homolactica</name>
    <dbReference type="NCBI Taxonomy" id="2798577"/>
    <lineage>
        <taxon>Bacteria</taxon>
        <taxon>Pseudomonadati</taxon>
        <taxon>Spirochaetota</taxon>
        <taxon>Spirochaetia</taxon>
        <taxon>Spirochaetales</taxon>
        <taxon>Breznakiellaceae</taxon>
        <taxon>Breznakiella</taxon>
    </lineage>
</organism>
<dbReference type="Pfam" id="PF12849">
    <property type="entry name" value="PBP_like_2"/>
    <property type="match status" value="1"/>
</dbReference>
<dbReference type="KEGG" id="bhc:JFL75_02990"/>
<reference evidence="3" key="1">
    <citation type="submission" date="2021-01" db="EMBL/GenBank/DDBJ databases">
        <title>Description of Breznakiella homolactica.</title>
        <authorList>
            <person name="Song Y."/>
            <person name="Brune A."/>
        </authorList>
    </citation>
    <scope>NUCLEOTIDE SEQUENCE</scope>
    <source>
        <strain evidence="3">RmG30</strain>
    </source>
</reference>
<evidence type="ECO:0000313" key="3">
    <source>
        <dbReference type="EMBL" id="QQO09892.1"/>
    </source>
</evidence>
<sequence>MTVGEQSLNLLEYMPFSEGTKAAFLDKPSALQLRSELPRIDGATAFYPLYASFVQAVYPKDGNYHPHAWDSLALCSTTSRAYDSLLAGEADIIFCFEPSEYHRNTAAEDGITLQLTPIGREAFVFFVNQNNPVESITSGQVRDIYSGRITNWQELGGRDENIRAYQRRENSGSQTTLIAIMGDDQLIDPPTEHVFYGMSDIIKAAASYRNYENAVGFSFLFYCTEMVRNSEIKLLAIDGVYPSKETIQSGDYPFVREIYAVTAGDESSQVRQFKEWILSKQGQYLVKQTGYIPVK</sequence>
<dbReference type="PANTHER" id="PTHR30570">
    <property type="entry name" value="PERIPLASMIC PHOSPHATE BINDING COMPONENT OF PHOSPHATE ABC TRANSPORTER"/>
    <property type="match status" value="1"/>
</dbReference>
<keyword evidence="4" id="KW-1185">Reference proteome</keyword>
<feature type="domain" description="PBP" evidence="2">
    <location>
        <begin position="39"/>
        <end position="280"/>
    </location>
</feature>
<dbReference type="Gene3D" id="3.40.190.10">
    <property type="entry name" value="Periplasmic binding protein-like II"/>
    <property type="match status" value="2"/>
</dbReference>
<evidence type="ECO:0000313" key="4">
    <source>
        <dbReference type="Proteomes" id="UP000595917"/>
    </source>
</evidence>
<dbReference type="EMBL" id="CP067089">
    <property type="protein sequence ID" value="QQO09892.1"/>
    <property type="molecule type" value="Genomic_DNA"/>
</dbReference>